<name>A0A4R6J0Y9_9BACT</name>
<dbReference type="GO" id="GO:0000976">
    <property type="term" value="F:transcription cis-regulatory region binding"/>
    <property type="evidence" value="ECO:0007669"/>
    <property type="project" value="TreeGrafter"/>
</dbReference>
<evidence type="ECO:0000256" key="2">
    <source>
        <dbReference type="ARBA" id="ARBA00023125"/>
    </source>
</evidence>
<keyword evidence="3" id="KW-0804">Transcription</keyword>
<dbReference type="InterPro" id="IPR028082">
    <property type="entry name" value="Peripla_BP_I"/>
</dbReference>
<dbReference type="EMBL" id="SNWP01000010">
    <property type="protein sequence ID" value="TDO28833.1"/>
    <property type="molecule type" value="Genomic_DNA"/>
</dbReference>
<gene>
    <name evidence="5" type="ORF">BC659_0913</name>
</gene>
<proteinExistence type="predicted"/>
<keyword evidence="6" id="KW-1185">Reference proteome</keyword>
<dbReference type="InterPro" id="IPR001761">
    <property type="entry name" value="Peripla_BP/Lac1_sug-bd_dom"/>
</dbReference>
<evidence type="ECO:0000313" key="5">
    <source>
        <dbReference type="EMBL" id="TDO28833.1"/>
    </source>
</evidence>
<protein>
    <submittedName>
        <fullName evidence="5">LacI family transcriptional regulator</fullName>
    </submittedName>
</protein>
<dbReference type="Gene3D" id="1.10.260.40">
    <property type="entry name" value="lambda repressor-like DNA-binding domains"/>
    <property type="match status" value="1"/>
</dbReference>
<dbReference type="SUPFAM" id="SSF53822">
    <property type="entry name" value="Periplasmic binding protein-like I"/>
    <property type="match status" value="1"/>
</dbReference>
<sequence length="328" mass="36577">MHNTTLKKISEILGISISTVSRALKHHPDISLKTRQKVIDLAEALDYEPNASAVQLRTRNSKLLGLMVPTISNYFYETFIAAVEEDARKQGYSVMILQSGNDPVIELENLKLFRQNRVSGVFACLSLSTTDMKGFERMRELDIPVVFFDNVPEEDGLHKICMADEKSAQLAAELILQQPYQSVLALFGNPQLSITKKREEALKLAFQSHPKIELLVEHAGNSEEAQNITHAMLDKHQPDIIFCMSDEILIGVLKTIQQRGLHYPDNIALLTISNGTIPKLFHPQITYIETSGEKLGRLAFSHMLNCINGNSEAKELLVDAVLVKGGSV</sequence>
<keyword evidence="1" id="KW-0805">Transcription regulation</keyword>
<dbReference type="RefSeq" id="WP_133473453.1">
    <property type="nucleotide sequence ID" value="NZ_SNWP01000010.1"/>
</dbReference>
<dbReference type="PANTHER" id="PTHR30146">
    <property type="entry name" value="LACI-RELATED TRANSCRIPTIONAL REPRESSOR"/>
    <property type="match status" value="1"/>
</dbReference>
<dbReference type="SMART" id="SM00354">
    <property type="entry name" value="HTH_LACI"/>
    <property type="match status" value="1"/>
</dbReference>
<dbReference type="AlphaFoldDB" id="A0A4R6J0Y9"/>
<dbReference type="CDD" id="cd06267">
    <property type="entry name" value="PBP1_LacI_sugar_binding-like"/>
    <property type="match status" value="1"/>
</dbReference>
<keyword evidence="2" id="KW-0238">DNA-binding</keyword>
<dbReference type="Gene3D" id="3.40.50.2300">
    <property type="match status" value="2"/>
</dbReference>
<evidence type="ECO:0000259" key="4">
    <source>
        <dbReference type="PROSITE" id="PS50932"/>
    </source>
</evidence>
<dbReference type="OrthoDB" id="9803256at2"/>
<dbReference type="PROSITE" id="PS50932">
    <property type="entry name" value="HTH_LACI_2"/>
    <property type="match status" value="1"/>
</dbReference>
<evidence type="ECO:0000256" key="1">
    <source>
        <dbReference type="ARBA" id="ARBA00023015"/>
    </source>
</evidence>
<reference evidence="5 6" key="1">
    <citation type="submission" date="2019-03" db="EMBL/GenBank/DDBJ databases">
        <title>Genomic Encyclopedia of Archaeal and Bacterial Type Strains, Phase II (KMG-II): from individual species to whole genera.</title>
        <authorList>
            <person name="Goeker M."/>
        </authorList>
    </citation>
    <scope>NUCLEOTIDE SEQUENCE [LARGE SCALE GENOMIC DNA]</scope>
    <source>
        <strain evidence="5 6">DSM 28323</strain>
    </source>
</reference>
<accession>A0A4R6J0Y9</accession>
<dbReference type="GO" id="GO:0003700">
    <property type="term" value="F:DNA-binding transcription factor activity"/>
    <property type="evidence" value="ECO:0007669"/>
    <property type="project" value="TreeGrafter"/>
</dbReference>
<dbReference type="SUPFAM" id="SSF47413">
    <property type="entry name" value="lambda repressor-like DNA-binding domains"/>
    <property type="match status" value="1"/>
</dbReference>
<dbReference type="InterPro" id="IPR010982">
    <property type="entry name" value="Lambda_DNA-bd_dom_sf"/>
</dbReference>
<dbReference type="InterPro" id="IPR000843">
    <property type="entry name" value="HTH_LacI"/>
</dbReference>
<dbReference type="PANTHER" id="PTHR30146:SF109">
    <property type="entry name" value="HTH-TYPE TRANSCRIPTIONAL REGULATOR GALS"/>
    <property type="match status" value="1"/>
</dbReference>
<dbReference type="Proteomes" id="UP000295741">
    <property type="component" value="Unassembled WGS sequence"/>
</dbReference>
<comment type="caution">
    <text evidence="5">The sequence shown here is derived from an EMBL/GenBank/DDBJ whole genome shotgun (WGS) entry which is preliminary data.</text>
</comment>
<evidence type="ECO:0000313" key="6">
    <source>
        <dbReference type="Proteomes" id="UP000295741"/>
    </source>
</evidence>
<evidence type="ECO:0000256" key="3">
    <source>
        <dbReference type="ARBA" id="ARBA00023163"/>
    </source>
</evidence>
<dbReference type="Pfam" id="PF00356">
    <property type="entry name" value="LacI"/>
    <property type="match status" value="1"/>
</dbReference>
<dbReference type="CDD" id="cd01392">
    <property type="entry name" value="HTH_LacI"/>
    <property type="match status" value="1"/>
</dbReference>
<feature type="domain" description="HTH lacI-type" evidence="4">
    <location>
        <begin position="4"/>
        <end position="58"/>
    </location>
</feature>
<organism evidence="5 6">
    <name type="scientific">Sediminibacterium goheungense</name>
    <dbReference type="NCBI Taxonomy" id="1086393"/>
    <lineage>
        <taxon>Bacteria</taxon>
        <taxon>Pseudomonadati</taxon>
        <taxon>Bacteroidota</taxon>
        <taxon>Chitinophagia</taxon>
        <taxon>Chitinophagales</taxon>
        <taxon>Chitinophagaceae</taxon>
        <taxon>Sediminibacterium</taxon>
    </lineage>
</organism>
<dbReference type="Pfam" id="PF00532">
    <property type="entry name" value="Peripla_BP_1"/>
    <property type="match status" value="1"/>
</dbReference>